<gene>
    <name evidence="2" type="ORF">CAUS1442_LOCUS2021</name>
</gene>
<feature type="compositionally biased region" description="Low complexity" evidence="1">
    <location>
        <begin position="21"/>
        <end position="35"/>
    </location>
</feature>
<evidence type="ECO:0000313" key="2">
    <source>
        <dbReference type="EMBL" id="CAD8329923.1"/>
    </source>
</evidence>
<feature type="compositionally biased region" description="Acidic residues" evidence="1">
    <location>
        <begin position="36"/>
        <end position="46"/>
    </location>
</feature>
<feature type="compositionally biased region" description="Acidic residues" evidence="1">
    <location>
        <begin position="66"/>
        <end position="76"/>
    </location>
</feature>
<sequence>MRCNCVLASTASPGAARRDNAQAQRPAPAQAQQDQSGDDSDDDDDLILPRQFMNAPVQHHDHADDGMDDANNDDGMGEGVRPRAALPGLDQQPQHEQRRRTNITHATIPPPRNPSKPTICEIRHQAQYLQRLACSPKLQEILQQPPYRMPREIVQQLVNIADLQSLFRRMVVPRMSLMMHPNIKVDSPVSVDIVMLCSRMLSWYSREREHDHGF</sequence>
<feature type="region of interest" description="Disordered" evidence="1">
    <location>
        <begin position="1"/>
        <end position="115"/>
    </location>
</feature>
<name>A0A7R9WN82_9STRA</name>
<organism evidence="2">
    <name type="scientific">Craspedostauros australis</name>
    <dbReference type="NCBI Taxonomy" id="1486917"/>
    <lineage>
        <taxon>Eukaryota</taxon>
        <taxon>Sar</taxon>
        <taxon>Stramenopiles</taxon>
        <taxon>Ochrophyta</taxon>
        <taxon>Bacillariophyta</taxon>
        <taxon>Bacillariophyceae</taxon>
        <taxon>Bacillariophycidae</taxon>
        <taxon>Naviculales</taxon>
        <taxon>Naviculaceae</taxon>
        <taxon>Craspedostauros</taxon>
    </lineage>
</organism>
<proteinExistence type="predicted"/>
<evidence type="ECO:0000256" key="1">
    <source>
        <dbReference type="SAM" id="MobiDB-lite"/>
    </source>
</evidence>
<accession>A0A7R9WN82</accession>
<dbReference type="AlphaFoldDB" id="A0A7R9WN82"/>
<dbReference type="EMBL" id="HBEF01003177">
    <property type="protein sequence ID" value="CAD8329923.1"/>
    <property type="molecule type" value="Transcribed_RNA"/>
</dbReference>
<protein>
    <submittedName>
        <fullName evidence="2">Uncharacterized protein</fullName>
    </submittedName>
</protein>
<reference evidence="2" key="1">
    <citation type="submission" date="2021-01" db="EMBL/GenBank/DDBJ databases">
        <authorList>
            <person name="Corre E."/>
            <person name="Pelletier E."/>
            <person name="Niang G."/>
            <person name="Scheremetjew M."/>
            <person name="Finn R."/>
            <person name="Kale V."/>
            <person name="Holt S."/>
            <person name="Cochrane G."/>
            <person name="Meng A."/>
            <person name="Brown T."/>
            <person name="Cohen L."/>
        </authorList>
    </citation>
    <scope>NUCLEOTIDE SEQUENCE</scope>
    <source>
        <strain evidence="2">CCMP3328</strain>
    </source>
</reference>